<dbReference type="FunFam" id="1.10.10.10:FF:000001">
    <property type="entry name" value="LysR family transcriptional regulator"/>
    <property type="match status" value="1"/>
</dbReference>
<gene>
    <name evidence="6" type="ORF">FKG94_12015</name>
</gene>
<dbReference type="Proteomes" id="UP000319732">
    <property type="component" value="Unassembled WGS sequence"/>
</dbReference>
<dbReference type="InterPro" id="IPR000847">
    <property type="entry name" value="LysR_HTH_N"/>
</dbReference>
<evidence type="ECO:0000256" key="4">
    <source>
        <dbReference type="ARBA" id="ARBA00023163"/>
    </source>
</evidence>
<comment type="similarity">
    <text evidence="1">Belongs to the LysR transcriptional regulatory family.</text>
</comment>
<dbReference type="InterPro" id="IPR036388">
    <property type="entry name" value="WH-like_DNA-bd_sf"/>
</dbReference>
<proteinExistence type="inferred from homology"/>
<keyword evidence="2" id="KW-0805">Transcription regulation</keyword>
<dbReference type="OrthoDB" id="9786526at2"/>
<reference evidence="6 7" key="1">
    <citation type="submission" date="2019-06" db="EMBL/GenBank/DDBJ databases">
        <title>Whole genome sequence for Cellvibrionaceae sp. R142.</title>
        <authorList>
            <person name="Wang G."/>
        </authorList>
    </citation>
    <scope>NUCLEOTIDE SEQUENCE [LARGE SCALE GENOMIC DNA]</scope>
    <source>
        <strain evidence="6 7">R142</strain>
    </source>
</reference>
<dbReference type="GO" id="GO:0003700">
    <property type="term" value="F:DNA-binding transcription factor activity"/>
    <property type="evidence" value="ECO:0007669"/>
    <property type="project" value="InterPro"/>
</dbReference>
<dbReference type="PRINTS" id="PR00039">
    <property type="entry name" value="HTHLYSR"/>
</dbReference>
<dbReference type="SUPFAM" id="SSF53850">
    <property type="entry name" value="Periplasmic binding protein-like II"/>
    <property type="match status" value="1"/>
</dbReference>
<dbReference type="Gene3D" id="1.10.10.10">
    <property type="entry name" value="Winged helix-like DNA-binding domain superfamily/Winged helix DNA-binding domain"/>
    <property type="match status" value="1"/>
</dbReference>
<dbReference type="SUPFAM" id="SSF46785">
    <property type="entry name" value="Winged helix' DNA-binding domain"/>
    <property type="match status" value="1"/>
</dbReference>
<keyword evidence="4" id="KW-0804">Transcription</keyword>
<keyword evidence="7" id="KW-1185">Reference proteome</keyword>
<dbReference type="InterPro" id="IPR036390">
    <property type="entry name" value="WH_DNA-bd_sf"/>
</dbReference>
<accession>A0A545TNE2</accession>
<evidence type="ECO:0000256" key="1">
    <source>
        <dbReference type="ARBA" id="ARBA00009437"/>
    </source>
</evidence>
<organism evidence="6 7">
    <name type="scientific">Exilibacterium tricleocarpae</name>
    <dbReference type="NCBI Taxonomy" id="2591008"/>
    <lineage>
        <taxon>Bacteria</taxon>
        <taxon>Pseudomonadati</taxon>
        <taxon>Pseudomonadota</taxon>
        <taxon>Gammaproteobacteria</taxon>
        <taxon>Cellvibrionales</taxon>
        <taxon>Cellvibrionaceae</taxon>
        <taxon>Exilibacterium</taxon>
    </lineage>
</organism>
<dbReference type="Gene3D" id="3.40.190.10">
    <property type="entry name" value="Periplasmic binding protein-like II"/>
    <property type="match status" value="1"/>
</dbReference>
<dbReference type="PANTHER" id="PTHR30126">
    <property type="entry name" value="HTH-TYPE TRANSCRIPTIONAL REGULATOR"/>
    <property type="match status" value="1"/>
</dbReference>
<feature type="domain" description="HTH lysR-type" evidence="5">
    <location>
        <begin position="1"/>
        <end position="58"/>
    </location>
</feature>
<sequence length="314" mass="35436">MELKWLEDFICLADTGSFSKAAENRNVTQSAFSRRIKSLEEWLGTRLIDRKSHPVTLTAAGTRFVETAQQSVRMFYKVRDDFTTQNRGKRQSLTIGIADHLSIHFFPSWLHNIEQEIGSYYFDLLSSIRSGIGFFESLRFQEFDFLICYSSVTKSIPLQSDKFVSLTLGGESLIPVCETTLLQEQQYYLPGSLQRPLPYISYKQYSTLAKEVADITTISAVAPIYLDVAMETSSAESIKALVLEGYGIAWLPESAIRQELQSGTLQAVGDSRYHIPLSIDIYRYALNTKPEIMAFWHKLSAVYPSGDSAAPSRS</sequence>
<keyword evidence="3" id="KW-0238">DNA-binding</keyword>
<evidence type="ECO:0000256" key="2">
    <source>
        <dbReference type="ARBA" id="ARBA00023015"/>
    </source>
</evidence>
<comment type="caution">
    <text evidence="6">The sequence shown here is derived from an EMBL/GenBank/DDBJ whole genome shotgun (WGS) entry which is preliminary data.</text>
</comment>
<dbReference type="RefSeq" id="WP_142904567.1">
    <property type="nucleotide sequence ID" value="NZ_ML660093.1"/>
</dbReference>
<evidence type="ECO:0000313" key="7">
    <source>
        <dbReference type="Proteomes" id="UP000319732"/>
    </source>
</evidence>
<dbReference type="Pfam" id="PF03466">
    <property type="entry name" value="LysR_substrate"/>
    <property type="match status" value="1"/>
</dbReference>
<protein>
    <submittedName>
        <fullName evidence="6">LysR family transcriptional regulator</fullName>
    </submittedName>
</protein>
<evidence type="ECO:0000313" key="6">
    <source>
        <dbReference type="EMBL" id="TQV78743.1"/>
    </source>
</evidence>
<name>A0A545TNE2_9GAMM</name>
<dbReference type="PROSITE" id="PS50931">
    <property type="entry name" value="HTH_LYSR"/>
    <property type="match status" value="1"/>
</dbReference>
<dbReference type="Pfam" id="PF00126">
    <property type="entry name" value="HTH_1"/>
    <property type="match status" value="1"/>
</dbReference>
<dbReference type="EMBL" id="VHSG01000012">
    <property type="protein sequence ID" value="TQV78743.1"/>
    <property type="molecule type" value="Genomic_DNA"/>
</dbReference>
<dbReference type="InterPro" id="IPR005119">
    <property type="entry name" value="LysR_subst-bd"/>
</dbReference>
<evidence type="ECO:0000256" key="3">
    <source>
        <dbReference type="ARBA" id="ARBA00023125"/>
    </source>
</evidence>
<dbReference type="GO" id="GO:0000976">
    <property type="term" value="F:transcription cis-regulatory region binding"/>
    <property type="evidence" value="ECO:0007669"/>
    <property type="project" value="TreeGrafter"/>
</dbReference>
<dbReference type="PANTHER" id="PTHR30126:SF2">
    <property type="entry name" value="HTH-TYPE TRANSCRIPTIONAL REGULATOR YJIE"/>
    <property type="match status" value="1"/>
</dbReference>
<dbReference type="AlphaFoldDB" id="A0A545TNE2"/>
<evidence type="ECO:0000259" key="5">
    <source>
        <dbReference type="PROSITE" id="PS50931"/>
    </source>
</evidence>